<feature type="transmembrane region" description="Helical" evidence="1">
    <location>
        <begin position="125"/>
        <end position="147"/>
    </location>
</feature>
<evidence type="ECO:0000313" key="3">
    <source>
        <dbReference type="EMBL" id="HJE22052.1"/>
    </source>
</evidence>
<dbReference type="EMBL" id="DYYG01000001">
    <property type="protein sequence ID" value="HJE22052.1"/>
    <property type="molecule type" value="Genomic_DNA"/>
</dbReference>
<dbReference type="Proteomes" id="UP000742631">
    <property type="component" value="Unassembled WGS sequence"/>
</dbReference>
<reference evidence="3" key="1">
    <citation type="journal article" date="2021" name="PeerJ">
        <title>Extensive microbial diversity within the chicken gut microbiome revealed by metagenomics and culture.</title>
        <authorList>
            <person name="Gilroy R."/>
            <person name="Ravi A."/>
            <person name="Getino M."/>
            <person name="Pursley I."/>
            <person name="Horton D.L."/>
            <person name="Alikhan N.F."/>
            <person name="Baker D."/>
            <person name="Gharbi K."/>
            <person name="Hall N."/>
            <person name="Watson M."/>
            <person name="Adriaenssens E.M."/>
            <person name="Foster-Nyarko E."/>
            <person name="Jarju S."/>
            <person name="Secka A."/>
            <person name="Antonio M."/>
            <person name="Oren A."/>
            <person name="Chaudhuri R.R."/>
            <person name="La Ragione R."/>
            <person name="Hildebrand F."/>
            <person name="Pallen M.J."/>
        </authorList>
    </citation>
    <scope>NUCLEOTIDE SEQUENCE</scope>
    <source>
        <strain evidence="3">316</strain>
    </source>
</reference>
<feature type="transmembrane region" description="Helical" evidence="1">
    <location>
        <begin position="51"/>
        <end position="71"/>
    </location>
</feature>
<feature type="transmembrane region" description="Helical" evidence="1">
    <location>
        <begin position="83"/>
        <end position="105"/>
    </location>
</feature>
<organism evidence="3 4">
    <name type="scientific">Methylorubrum populi</name>
    <dbReference type="NCBI Taxonomy" id="223967"/>
    <lineage>
        <taxon>Bacteria</taxon>
        <taxon>Pseudomonadati</taxon>
        <taxon>Pseudomonadota</taxon>
        <taxon>Alphaproteobacteria</taxon>
        <taxon>Hyphomicrobiales</taxon>
        <taxon>Methylobacteriaceae</taxon>
        <taxon>Methylorubrum</taxon>
    </lineage>
</organism>
<sequence>MAAPTAWIVAAAPLAAALAALAAAFLTGFDQRSAMPPDLAARFYGFFLDRYPLFAFAIAYGVARLLAVALAPGRSGALRRVIGAALGLMLLLGLSLHPTFGGMVLRAGFGTGSGAFLNGTPMAAAYVLGAAAAAGLFGSALGLGAALIGRPGTPRPGSRLRRAGRAILHALAGFLALWFAAALIGLARDAGFGPWPRRPLDARDAAIAAGLLTVAALPHMLLVVSRLRPRRTDRPV</sequence>
<evidence type="ECO:0000256" key="1">
    <source>
        <dbReference type="SAM" id="Phobius"/>
    </source>
</evidence>
<protein>
    <submittedName>
        <fullName evidence="3">Uncharacterized protein</fullName>
    </submittedName>
</protein>
<comment type="caution">
    <text evidence="3">The sequence shown here is derived from an EMBL/GenBank/DDBJ whole genome shotgun (WGS) entry which is preliminary data.</text>
</comment>
<keyword evidence="1" id="KW-0472">Membrane</keyword>
<proteinExistence type="predicted"/>
<feature type="signal peptide" evidence="2">
    <location>
        <begin position="1"/>
        <end position="22"/>
    </location>
</feature>
<name>A0A921DZM3_9HYPH</name>
<gene>
    <name evidence="3" type="ORF">K8W01_00115</name>
</gene>
<dbReference type="AlphaFoldDB" id="A0A921DZM3"/>
<evidence type="ECO:0000313" key="4">
    <source>
        <dbReference type="Proteomes" id="UP000742631"/>
    </source>
</evidence>
<keyword evidence="2" id="KW-0732">Signal</keyword>
<evidence type="ECO:0000256" key="2">
    <source>
        <dbReference type="SAM" id="SignalP"/>
    </source>
</evidence>
<keyword evidence="1" id="KW-0812">Transmembrane</keyword>
<reference evidence="3" key="2">
    <citation type="submission" date="2021-09" db="EMBL/GenBank/DDBJ databases">
        <authorList>
            <person name="Gilroy R."/>
        </authorList>
    </citation>
    <scope>NUCLEOTIDE SEQUENCE</scope>
    <source>
        <strain evidence="3">316</strain>
    </source>
</reference>
<feature type="transmembrane region" description="Helical" evidence="1">
    <location>
        <begin position="206"/>
        <end position="224"/>
    </location>
</feature>
<feature type="transmembrane region" description="Helical" evidence="1">
    <location>
        <begin position="167"/>
        <end position="186"/>
    </location>
</feature>
<accession>A0A921DZM3</accession>
<keyword evidence="1" id="KW-1133">Transmembrane helix</keyword>
<feature type="chain" id="PRO_5036674852" evidence="2">
    <location>
        <begin position="23"/>
        <end position="236"/>
    </location>
</feature>